<dbReference type="KEGG" id="hdn:Hden_2946"/>
<organism evidence="2 3">
    <name type="scientific">Hyphomicrobium denitrificans (strain ATCC 51888 / DSM 1869 / NCIMB 11706 / TK 0415)</name>
    <dbReference type="NCBI Taxonomy" id="582899"/>
    <lineage>
        <taxon>Bacteria</taxon>
        <taxon>Pseudomonadati</taxon>
        <taxon>Pseudomonadota</taxon>
        <taxon>Alphaproteobacteria</taxon>
        <taxon>Hyphomicrobiales</taxon>
        <taxon>Hyphomicrobiaceae</taxon>
        <taxon>Hyphomicrobium</taxon>
    </lineage>
</organism>
<gene>
    <name evidence="2" type="ordered locus">Hden_2946</name>
</gene>
<dbReference type="OrthoDB" id="7372889at2"/>
<evidence type="ECO:0008006" key="4">
    <source>
        <dbReference type="Google" id="ProtNLM"/>
    </source>
</evidence>
<evidence type="ECO:0000313" key="2">
    <source>
        <dbReference type="EMBL" id="ADJ24741.1"/>
    </source>
</evidence>
<dbReference type="HOGENOM" id="CLU_066206_0_0_5"/>
<name>D8JV87_HYPDA</name>
<dbReference type="Proteomes" id="UP000002033">
    <property type="component" value="Chromosome"/>
</dbReference>
<dbReference type="AlphaFoldDB" id="D8JV87"/>
<dbReference type="eggNOG" id="COG4313">
    <property type="taxonomic scope" value="Bacteria"/>
</dbReference>
<evidence type="ECO:0000313" key="3">
    <source>
        <dbReference type="Proteomes" id="UP000002033"/>
    </source>
</evidence>
<proteinExistence type="predicted"/>
<feature type="signal peptide" evidence="1">
    <location>
        <begin position="1"/>
        <end position="23"/>
    </location>
</feature>
<dbReference type="InterPro" id="IPR025737">
    <property type="entry name" value="FApF"/>
</dbReference>
<keyword evidence="1" id="KW-0732">Signal</keyword>
<feature type="chain" id="PRO_5003116317" description="Transporter" evidence="1">
    <location>
        <begin position="24"/>
        <end position="310"/>
    </location>
</feature>
<sequence precursor="true">MRTRSAFAVIAVFALSGVSSARADEAGFSSYGLGGSAFGAGVTPPPGTYLTVGSGFYSGKIGRAVTLGNVTLNAGARVDFFQAFINGLYVPDRKILGGNFGLAVTIPTGHISMRANVSAPPLPPVERETAGWGLGDITTRAQLGWQSGEFAHTAYVQVVAPSGRYEVGFKPDIGLNRPGIDTGWSFTWTEKTSKLQFNGTVGVTFNFENTATDYQSGTDFHFEWAIGREVCTGLVIGVAGYDYRQLTGDSGTGAVLGPFEGSVDAIGPALTYTTLVDKTPVILSARFYQEFNADKRWEGNSTMVSGTVKF</sequence>
<protein>
    <recommendedName>
        <fullName evidence="4">Transporter</fullName>
    </recommendedName>
</protein>
<dbReference type="STRING" id="582899.Hden_2946"/>
<accession>D8JV87</accession>
<keyword evidence="3" id="KW-1185">Reference proteome</keyword>
<reference evidence="3" key="1">
    <citation type="journal article" date="2011" name="J. Bacteriol.">
        <title>Genome sequences of eight morphologically diverse alphaproteobacteria.</title>
        <authorList>
            <consortium name="US DOE Joint Genome Institute"/>
            <person name="Brown P.J."/>
            <person name="Kysela D.T."/>
            <person name="Buechlein A."/>
            <person name="Hemmerich C."/>
            <person name="Brun Y.V."/>
        </authorList>
    </citation>
    <scope>NUCLEOTIDE SEQUENCE [LARGE SCALE GENOMIC DNA]</scope>
    <source>
        <strain evidence="3">ATCC 51888 / DSM 1869 / NCIB 11706 / TK 0415</strain>
    </source>
</reference>
<dbReference type="EMBL" id="CP002083">
    <property type="protein sequence ID" value="ADJ24741.1"/>
    <property type="molecule type" value="Genomic_DNA"/>
</dbReference>
<evidence type="ECO:0000256" key="1">
    <source>
        <dbReference type="SAM" id="SignalP"/>
    </source>
</evidence>
<dbReference type="Pfam" id="PF13557">
    <property type="entry name" value="Phenol_MetA_deg"/>
    <property type="match status" value="1"/>
</dbReference>
<dbReference type="RefSeq" id="WP_013216900.1">
    <property type="nucleotide sequence ID" value="NC_014313.1"/>
</dbReference>